<feature type="compositionally biased region" description="Polar residues" evidence="4">
    <location>
        <begin position="379"/>
        <end position="388"/>
    </location>
</feature>
<feature type="compositionally biased region" description="Basic and acidic residues" evidence="4">
    <location>
        <begin position="2084"/>
        <end position="2106"/>
    </location>
</feature>
<feature type="compositionally biased region" description="Polar residues" evidence="4">
    <location>
        <begin position="746"/>
        <end position="757"/>
    </location>
</feature>
<feature type="compositionally biased region" description="Polar residues" evidence="4">
    <location>
        <begin position="1942"/>
        <end position="1954"/>
    </location>
</feature>
<feature type="compositionally biased region" description="Polar residues" evidence="4">
    <location>
        <begin position="1541"/>
        <end position="1591"/>
    </location>
</feature>
<feature type="compositionally biased region" description="Polar residues" evidence="4">
    <location>
        <begin position="882"/>
        <end position="900"/>
    </location>
</feature>
<feature type="region of interest" description="Disordered" evidence="4">
    <location>
        <begin position="156"/>
        <end position="182"/>
    </location>
</feature>
<feature type="region of interest" description="Disordered" evidence="4">
    <location>
        <begin position="61"/>
        <end position="80"/>
    </location>
</feature>
<name>A0AAE1GEW2_PETCI</name>
<feature type="compositionally biased region" description="Low complexity" evidence="4">
    <location>
        <begin position="1592"/>
        <end position="1609"/>
    </location>
</feature>
<feature type="region of interest" description="Disordered" evidence="4">
    <location>
        <begin position="1884"/>
        <end position="2310"/>
    </location>
</feature>
<proteinExistence type="predicted"/>
<protein>
    <recommendedName>
        <fullName evidence="5">ALMS motif domain-containing protein</fullName>
    </recommendedName>
</protein>
<feature type="compositionally biased region" description="Basic and acidic residues" evidence="4">
    <location>
        <begin position="2188"/>
        <end position="2233"/>
    </location>
</feature>
<feature type="domain" description="ALMS motif" evidence="5">
    <location>
        <begin position="2462"/>
        <end position="2584"/>
    </location>
</feature>
<reference evidence="6" key="1">
    <citation type="submission" date="2023-10" db="EMBL/GenBank/DDBJ databases">
        <title>Genome assemblies of two species of porcelain crab, Petrolisthes cinctipes and Petrolisthes manimaculis (Anomura: Porcellanidae).</title>
        <authorList>
            <person name="Angst P."/>
        </authorList>
    </citation>
    <scope>NUCLEOTIDE SEQUENCE</scope>
    <source>
        <strain evidence="6">PB745_01</strain>
        <tissue evidence="6">Gill</tissue>
    </source>
</reference>
<feature type="compositionally biased region" description="Polar residues" evidence="4">
    <location>
        <begin position="1442"/>
        <end position="1472"/>
    </location>
</feature>
<feature type="region of interest" description="Disordered" evidence="4">
    <location>
        <begin position="112"/>
        <end position="136"/>
    </location>
</feature>
<evidence type="ECO:0000256" key="2">
    <source>
        <dbReference type="ARBA" id="ARBA00022490"/>
    </source>
</evidence>
<feature type="region of interest" description="Disordered" evidence="4">
    <location>
        <begin position="1829"/>
        <end position="1853"/>
    </location>
</feature>
<feature type="compositionally biased region" description="Low complexity" evidence="4">
    <location>
        <begin position="1896"/>
        <end position="1905"/>
    </location>
</feature>
<keyword evidence="7" id="KW-1185">Reference proteome</keyword>
<feature type="region of interest" description="Disordered" evidence="4">
    <location>
        <begin position="1313"/>
        <end position="1368"/>
    </location>
</feature>
<feature type="compositionally biased region" description="Basic and acidic residues" evidence="4">
    <location>
        <begin position="579"/>
        <end position="591"/>
    </location>
</feature>
<sequence>MVCANNFKTRAVEWRWSLVELFLNLRNVWGVESKMEGEKDEDKEGGLPEIYLSPSRKISSMVAEASQPASDTEPEAWDDTDTETWTSLLAEATLNSRFTSLADTTFLGQREEIEGGSSQESQNTSLVGGQNPNLESLAERAPVGMGGEGTEVSLQMMRPKKSGKDGRLSGQRGETPGSDCPSTANLGVFARALRRPLLLDTQVGVAGSSELVFSPGGDQGFMVVPAPLTSLGDSGSDTEVLDWVAACGALGGVPTLVPVRDVVEGADSASTPARTYGAGSGGLMAVGGIEGLERNSPAGLSTPDGELDLSVASERTVEGKKAEVRTVRPPVVGQSEEVEVVTRKDLGSTDGEESSDEGQTRSPARAPDIFGPTDVQPGSLGSQSENTDSVKTVVDLNRVEGQGCETDPSLSNPGLMMAQAMQLCPKPSFVVGGPISPRGKFKQFQNTVRDRMQDMKASLETQEAGPELDRDRYLAQPPLYPPIPLVNDQEISLASMVSVESTNPPESSERVTSPSVLSVSSAASSRRMEWDSGADVGYSGGITGGTPESALTSLSTLERIAIGSYASVLRTEPEGTTQVRERQRVSKRDGRVGLGRLGGQPGSGRLYPTLEGTTSSSTHSSPAHRVHKVCLSSSEEDINKRFGSPSQSPRRRPRKRSGVIGSRDGDLPQKRTSKNLVGLGKRLRELTHEQREGKSSSLVELGQFWTGSVHNHRSNSQYSLSLPHHLSDTFKMKSVRSGINRGMVGTANTSTSTSTLIPSVSPRPASASTSSTQVADVPVGPHSPTTTDSKHSSLASLAASESLHAHPQVSSSNDLSPRSHESSDLEVQGELATVQDKSASHYHHPHNLKAKKNSENARNHESLQARQGEQEQVGVQKGKEQLQVNPACASSSNQSSTAPVQSEVEGQMGDNEGESLQASNAALQSLSVRLLARIQALGKAGCLGEGRDYHKLRDYATFIGVPATTEEERRLRQGVANVIMHMFGEIGGLDHTSDTSPASDTLYSDTFPSDTLLSAASNTLPSDTLPSDTLPTGPSDASDTQSGQQRSGQYSSEPVVLVSQDLDQPHSSDGKKSEDVRQNEVGAAVREHKVPSKAVYEEEEEERCITPGGTVLVVPYRPPSATRTYYMAVSHEHGDGLVEAKQAPDTCIASSPDPSHPSITSPLSRCEADVTRGQAEGWREEAGSPSPLISSLTTHREGDPSEYNWLGSGQSGWTGEDGNGAVAREWWSERPPLHSPPSSDDWSPLHQQSSWQLFKPTQWQQDREEEEVRKDVEVLRETKWWGEEEDKNADVIRERAAAEWWAGRSGTGRLYKDRQGMLHLAQQPPGYQEDRDSHPSESLSDQEHRRPAAPRPPWTSSGSESAYETIRERHRRVDEALASSFEFYSTSPRPARLVPCTPPSEQDDDEMNADVDDGEEDSNTQDNIPLRIPSPSSVASVGELDSSLTSSRPKTHTQHPPAQSHSLLTSRSSYTEGNDVSSQISLIQMEKQRHVRKIQRHILTLEKLERALLEQLGDSLGSEGSFQKRLMEESDKNIKGRHNIVEQSETGTSSLMSSDYSERMNQNRKLMNRTVNQETTRLTTGDAQDPLNMQASGTSQSPSSPLRSHSPSPCVNVSQYSSDLTSSRASTMRQVENEVRRLASAEEKSRRVLQRVRGTRHETRETRQDPHTSASRSKHKEAARGQHKHDAHSSATRSKNREGARVSNRENICTSSARGRNEEGIRSNGGTAYHSSTQDPIIHAVQKSASKYIAPAERESSRHGNEGTVHWRKGAVSRNQQPTSVKVLVEDEQRESDEIEQREIGREGKNQICVKINEMDNGSDGSIKAFTHDRQDARSSAASSVSGSHARNNKHRKDFTQMFPSSESILLGGCLNVGIQTGDSLLYPSRRGKEVGNGKSSGSSSSSGSPAHTTSTENDGGRYRKQGKDRKNEKYKTQRNQEQEGYITSSNVESIKSSQDQDDRPVSLPESDIKPIGPTDNQRDPMPQSCEIQKCRNVQKVGTNLDKPESKMDNRRVRERSVNQRKEAWSESSRERSLEIKRPGSGKSKNLPEPEQSTKISSRPCSGKTSTSSRTRHTGKIVKHTKRDGRGRIDKEPSADRGDMDRDSQRENGFSSDCRDVIGVKSKSEEEKFSRVETDKIRINNPTGRDKICKEQKLESRFRSAQDHRHNLESALESESENSSSRGGNAKIGREKELRRDRVKNKEREMGNKVRSARDSRGQRDETPSSKSAEERSATSNGSEYSSWSETVRDKCLPFTELESSESTSTGEVGEAELDEKTARRDRRHKRHVSGRMQRTATSQEMQHSTNHRTQPTLPLIAGVEKYPVNSMSLPPGMKQGAPADHLGYVQIHSERNVIDHQVSSEYLPNSQNRMLSSLNNQEHARFMNITHLDPQEDAQRAKRQQRGVREQSATLRTDLQKYKNPVRFDVVLDDKENFQPRQIITADPAAVGVGGMSREKRVTLKLSLQEALARAKPRYVQEANDRHALIHLKKEMRQSAQQHNHQLVAQIPPNLQTPSTLQRFLYKPELSPIFSYRDMRQQNRRLYDLLPESGSLGLRHQRLAENRTNRLMANLYSQRLRKKVKKGQVSHAHKEIVTPISTRVHPVHRPTTRY</sequence>
<feature type="compositionally biased region" description="Basic residues" evidence="4">
    <location>
        <begin position="840"/>
        <end position="851"/>
    </location>
</feature>
<feature type="region of interest" description="Disordered" evidence="4">
    <location>
        <begin position="1381"/>
        <end position="1472"/>
    </location>
</feature>
<comment type="caution">
    <text evidence="6">The sequence shown here is derived from an EMBL/GenBank/DDBJ whole genome shotgun (WGS) entry which is preliminary data.</text>
</comment>
<feature type="compositionally biased region" description="Basic and acidic residues" evidence="4">
    <location>
        <begin position="1655"/>
        <end position="1666"/>
    </location>
</feature>
<evidence type="ECO:0000256" key="4">
    <source>
        <dbReference type="SAM" id="MobiDB-lite"/>
    </source>
</evidence>
<feature type="compositionally biased region" description="Polar residues" evidence="4">
    <location>
        <begin position="2051"/>
        <end position="2069"/>
    </location>
</feature>
<feature type="compositionally biased region" description="Basic and acidic residues" evidence="4">
    <location>
        <begin position="852"/>
        <end position="863"/>
    </location>
</feature>
<organism evidence="6 7">
    <name type="scientific">Petrolisthes cinctipes</name>
    <name type="common">Flat porcelain crab</name>
    <dbReference type="NCBI Taxonomy" id="88211"/>
    <lineage>
        <taxon>Eukaryota</taxon>
        <taxon>Metazoa</taxon>
        <taxon>Ecdysozoa</taxon>
        <taxon>Arthropoda</taxon>
        <taxon>Crustacea</taxon>
        <taxon>Multicrustacea</taxon>
        <taxon>Malacostraca</taxon>
        <taxon>Eumalacostraca</taxon>
        <taxon>Eucarida</taxon>
        <taxon>Decapoda</taxon>
        <taxon>Pleocyemata</taxon>
        <taxon>Anomura</taxon>
        <taxon>Galatheoidea</taxon>
        <taxon>Porcellanidae</taxon>
        <taxon>Petrolisthes</taxon>
    </lineage>
</organism>
<dbReference type="GO" id="GO:0005813">
    <property type="term" value="C:centrosome"/>
    <property type="evidence" value="ECO:0007669"/>
    <property type="project" value="UniProtKB-SubCell"/>
</dbReference>
<feature type="compositionally biased region" description="Acidic residues" evidence="4">
    <location>
        <begin position="1401"/>
        <end position="1419"/>
    </location>
</feature>
<evidence type="ECO:0000256" key="3">
    <source>
        <dbReference type="ARBA" id="ARBA00023212"/>
    </source>
</evidence>
<feature type="compositionally biased region" description="Polar residues" evidence="4">
    <location>
        <begin position="2293"/>
        <end position="2310"/>
    </location>
</feature>
<feature type="region of interest" description="Disordered" evidence="4">
    <location>
        <begin position="741"/>
        <end position="912"/>
    </location>
</feature>
<feature type="region of interest" description="Disordered" evidence="4">
    <location>
        <begin position="332"/>
        <end position="388"/>
    </location>
</feature>
<dbReference type="EMBL" id="JAWQEG010000304">
    <property type="protein sequence ID" value="KAK3891779.1"/>
    <property type="molecule type" value="Genomic_DNA"/>
</dbReference>
<feature type="compositionally biased region" description="Basic and acidic residues" evidence="4">
    <location>
        <begin position="1063"/>
        <end position="1078"/>
    </location>
</feature>
<evidence type="ECO:0000313" key="7">
    <source>
        <dbReference type="Proteomes" id="UP001286313"/>
    </source>
</evidence>
<dbReference type="InterPro" id="IPR029299">
    <property type="entry name" value="ALMS_motif"/>
</dbReference>
<dbReference type="Pfam" id="PF15309">
    <property type="entry name" value="ALMS_motif"/>
    <property type="match status" value="1"/>
</dbReference>
<feature type="compositionally biased region" description="Gly residues" evidence="4">
    <location>
        <begin position="592"/>
        <end position="602"/>
    </location>
</feature>
<feature type="compositionally biased region" description="Basic residues" evidence="4">
    <location>
        <begin position="1672"/>
        <end position="1686"/>
    </location>
</feature>
<feature type="compositionally biased region" description="Low complexity" evidence="4">
    <location>
        <begin position="758"/>
        <end position="772"/>
    </location>
</feature>
<feature type="compositionally biased region" description="Basic and acidic residues" evidence="4">
    <location>
        <begin position="1695"/>
        <end position="1704"/>
    </location>
</feature>
<comment type="subcellular location">
    <subcellularLocation>
        <location evidence="1">Cytoplasm</location>
        <location evidence="1">Cytoskeleton</location>
        <location evidence="1">Microtubule organizing center</location>
        <location evidence="1">Centrosome</location>
    </subcellularLocation>
</comment>
<feature type="compositionally biased region" description="Low complexity" evidence="4">
    <location>
        <begin position="792"/>
        <end position="806"/>
    </location>
</feature>
<feature type="compositionally biased region" description="Polar residues" evidence="4">
    <location>
        <begin position="2234"/>
        <end position="2246"/>
    </location>
</feature>
<feature type="compositionally biased region" description="Polar residues" evidence="4">
    <location>
        <begin position="1611"/>
        <end position="1630"/>
    </location>
</feature>
<keyword evidence="2" id="KW-0963">Cytoplasm</keyword>
<evidence type="ECO:0000256" key="1">
    <source>
        <dbReference type="ARBA" id="ARBA00004300"/>
    </source>
</evidence>
<feature type="region of interest" description="Disordered" evidence="4">
    <location>
        <begin position="572"/>
        <end position="675"/>
    </location>
</feature>
<feature type="region of interest" description="Disordered" evidence="4">
    <location>
        <begin position="1014"/>
        <end position="1088"/>
    </location>
</feature>
<feature type="compositionally biased region" description="Low complexity" evidence="4">
    <location>
        <begin position="2256"/>
        <end position="2269"/>
    </location>
</feature>
<gene>
    <name evidence="6" type="ORF">Pcinc_004344</name>
</gene>
<evidence type="ECO:0000313" key="6">
    <source>
        <dbReference type="EMBL" id="KAK3891779.1"/>
    </source>
</evidence>
<feature type="compositionally biased region" description="Low complexity" evidence="4">
    <location>
        <begin position="2169"/>
        <end position="2181"/>
    </location>
</feature>
<feature type="compositionally biased region" description="Basic residues" evidence="4">
    <location>
        <begin position="2280"/>
        <end position="2290"/>
    </location>
</feature>
<feature type="compositionally biased region" description="Polar residues" evidence="4">
    <location>
        <begin position="1014"/>
        <end position="1040"/>
    </location>
</feature>
<feature type="compositionally biased region" description="Basic and acidic residues" evidence="4">
    <location>
        <begin position="2002"/>
        <end position="2038"/>
    </location>
</feature>
<feature type="region of interest" description="Disordered" evidence="4">
    <location>
        <begin position="1535"/>
        <end position="1732"/>
    </location>
</feature>
<accession>A0AAE1GEW2</accession>
<feature type="compositionally biased region" description="Basic and acidic residues" evidence="4">
    <location>
        <begin position="2113"/>
        <end position="2168"/>
    </location>
</feature>
<feature type="compositionally biased region" description="Basic and acidic residues" evidence="4">
    <location>
        <begin position="1631"/>
        <end position="1646"/>
    </location>
</feature>
<feature type="compositionally biased region" description="Basic and acidic residues" evidence="4">
    <location>
        <begin position="1925"/>
        <end position="1938"/>
    </location>
</feature>
<feature type="compositionally biased region" description="Low complexity" evidence="4">
    <location>
        <begin position="1041"/>
        <end position="1052"/>
    </location>
</feature>
<feature type="compositionally biased region" description="Polar residues" evidence="4">
    <location>
        <begin position="123"/>
        <end position="134"/>
    </location>
</feature>
<keyword evidence="3" id="KW-0206">Cytoskeleton</keyword>
<feature type="compositionally biased region" description="Low complexity" evidence="4">
    <location>
        <begin position="1834"/>
        <end position="1846"/>
    </location>
</feature>
<evidence type="ECO:0000259" key="5">
    <source>
        <dbReference type="Pfam" id="PF15309"/>
    </source>
</evidence>
<feature type="compositionally biased region" description="Basic residues" evidence="4">
    <location>
        <begin position="2070"/>
        <end position="2083"/>
    </location>
</feature>
<feature type="compositionally biased region" description="Basic and acidic residues" evidence="4">
    <location>
        <begin position="1328"/>
        <end position="1346"/>
    </location>
</feature>
<dbReference type="Proteomes" id="UP001286313">
    <property type="component" value="Unassembled WGS sequence"/>
</dbReference>
<feature type="region of interest" description="Disordered" evidence="4">
    <location>
        <begin position="1176"/>
        <end position="1199"/>
    </location>
</feature>
<feature type="compositionally biased region" description="Polar residues" evidence="4">
    <location>
        <begin position="1705"/>
        <end position="1714"/>
    </location>
</feature>